<evidence type="ECO:0000256" key="4">
    <source>
        <dbReference type="ARBA" id="ARBA00022989"/>
    </source>
</evidence>
<sequence>MTPCNQAAFWRLADFQILSLFRPPISCRKTNIPFLCYPGPDSGVYLSITPPFLPSIPLSSLFKHLHTTIMPADYSESPIGLKWRSNTLFIISTVGIGLFTDLFLYGIVVPILPFILADRLDVPHNKIQTYTSALLACFAGASVLFSLPAGILADKLPARQLPFLLGLVALLASTILLWLGETIPVLVIARILQGISAAVVWTIGLALILDTVGSNKLGVTIGSIFSFISVGELAAPVLGGIVYKKSGSGAVFGMGFGLLAIDFLMRLAVIEKKVAVKYGLKDDEEVDEDEANEDSPLLANGAGDLDDWEIPKDQPKWIRKFPLLYCLKNPRLLVAELVAFTQATLLAVFDSTIPTEAQDLFGFDSLKAGLLFMPLVLPYLVFGPLFGKGVDKYGPKLAASIGFAFLVLPLILLRIPHDGGNGEIAKFCVFLGMCGIGMAMISAPSIVEASFVVEQYYRANPEVFGDEGPYAQLYAINSMVFSAGLTLGPLVSGALRDAIGFGNMNAVVAGMCAVVSVLCYIFLGGPSLNSLKKK</sequence>
<dbReference type="STRING" id="1095630.A0A2J6SVN2"/>
<keyword evidence="2" id="KW-0813">Transport</keyword>
<dbReference type="Proteomes" id="UP000235371">
    <property type="component" value="Unassembled WGS sequence"/>
</dbReference>
<feature type="transmembrane region" description="Helical" evidence="6">
    <location>
        <begin position="249"/>
        <end position="269"/>
    </location>
</feature>
<evidence type="ECO:0000256" key="3">
    <source>
        <dbReference type="ARBA" id="ARBA00022692"/>
    </source>
</evidence>
<feature type="transmembrane region" description="Helical" evidence="6">
    <location>
        <begin position="127"/>
        <end position="149"/>
    </location>
</feature>
<feature type="transmembrane region" description="Helical" evidence="6">
    <location>
        <begin position="427"/>
        <end position="453"/>
    </location>
</feature>
<dbReference type="PRINTS" id="PR01036">
    <property type="entry name" value="TCRTETB"/>
</dbReference>
<accession>A0A2J6SVN2</accession>
<comment type="subcellular location">
    <subcellularLocation>
        <location evidence="1">Membrane</location>
        <topology evidence="1">Multi-pass membrane protein</topology>
    </subcellularLocation>
</comment>
<dbReference type="InterPro" id="IPR020846">
    <property type="entry name" value="MFS_dom"/>
</dbReference>
<name>A0A2J6SVN2_9HELO</name>
<feature type="transmembrane region" description="Helical" evidence="6">
    <location>
        <begin position="473"/>
        <end position="492"/>
    </location>
</feature>
<dbReference type="Pfam" id="PF07690">
    <property type="entry name" value="MFS_1"/>
    <property type="match status" value="1"/>
</dbReference>
<dbReference type="InterPro" id="IPR050930">
    <property type="entry name" value="MFS_Vesicular_Transporter"/>
</dbReference>
<keyword evidence="9" id="KW-1185">Reference proteome</keyword>
<evidence type="ECO:0000313" key="9">
    <source>
        <dbReference type="Proteomes" id="UP000235371"/>
    </source>
</evidence>
<feature type="transmembrane region" description="Helical" evidence="6">
    <location>
        <begin position="504"/>
        <end position="523"/>
    </location>
</feature>
<feature type="transmembrane region" description="Helical" evidence="6">
    <location>
        <begin position="185"/>
        <end position="209"/>
    </location>
</feature>
<keyword evidence="3 6" id="KW-0812">Transmembrane</keyword>
<dbReference type="InterPro" id="IPR011701">
    <property type="entry name" value="MFS"/>
</dbReference>
<dbReference type="PANTHER" id="PTHR23506">
    <property type="entry name" value="GH10249P"/>
    <property type="match status" value="1"/>
</dbReference>
<reference evidence="8 9" key="1">
    <citation type="submission" date="2016-04" db="EMBL/GenBank/DDBJ databases">
        <title>A degradative enzymes factory behind the ericoid mycorrhizal symbiosis.</title>
        <authorList>
            <consortium name="DOE Joint Genome Institute"/>
            <person name="Martino E."/>
            <person name="Morin E."/>
            <person name="Grelet G."/>
            <person name="Kuo A."/>
            <person name="Kohler A."/>
            <person name="Daghino S."/>
            <person name="Barry K."/>
            <person name="Choi C."/>
            <person name="Cichocki N."/>
            <person name="Clum A."/>
            <person name="Copeland A."/>
            <person name="Hainaut M."/>
            <person name="Haridas S."/>
            <person name="Labutti K."/>
            <person name="Lindquist E."/>
            <person name="Lipzen A."/>
            <person name="Khouja H.-R."/>
            <person name="Murat C."/>
            <person name="Ohm R."/>
            <person name="Olson A."/>
            <person name="Spatafora J."/>
            <person name="Veneault-Fourrey C."/>
            <person name="Henrissat B."/>
            <person name="Grigoriev I."/>
            <person name="Martin F."/>
            <person name="Perotto S."/>
        </authorList>
    </citation>
    <scope>NUCLEOTIDE SEQUENCE [LARGE SCALE GENOMIC DNA]</scope>
    <source>
        <strain evidence="8 9">E</strain>
    </source>
</reference>
<evidence type="ECO:0000313" key="8">
    <source>
        <dbReference type="EMBL" id="PMD54819.1"/>
    </source>
</evidence>
<dbReference type="OrthoDB" id="5086884at2759"/>
<evidence type="ECO:0000256" key="5">
    <source>
        <dbReference type="ARBA" id="ARBA00023136"/>
    </source>
</evidence>
<dbReference type="InterPro" id="IPR036259">
    <property type="entry name" value="MFS_trans_sf"/>
</dbReference>
<evidence type="ECO:0000259" key="7">
    <source>
        <dbReference type="PROSITE" id="PS50850"/>
    </source>
</evidence>
<dbReference type="GO" id="GO:0022857">
    <property type="term" value="F:transmembrane transporter activity"/>
    <property type="evidence" value="ECO:0007669"/>
    <property type="project" value="InterPro"/>
</dbReference>
<feature type="transmembrane region" description="Helical" evidence="6">
    <location>
        <begin position="368"/>
        <end position="385"/>
    </location>
</feature>
<evidence type="ECO:0000256" key="1">
    <source>
        <dbReference type="ARBA" id="ARBA00004141"/>
    </source>
</evidence>
<dbReference type="SUPFAM" id="SSF103473">
    <property type="entry name" value="MFS general substrate transporter"/>
    <property type="match status" value="1"/>
</dbReference>
<protein>
    <submittedName>
        <fullName evidence="8">MFS transporter-like protein</fullName>
    </submittedName>
</protein>
<dbReference type="InParanoid" id="A0A2J6SVN2"/>
<dbReference type="EMBL" id="KZ613856">
    <property type="protein sequence ID" value="PMD54819.1"/>
    <property type="molecule type" value="Genomic_DNA"/>
</dbReference>
<dbReference type="RefSeq" id="XP_024731723.1">
    <property type="nucleotide sequence ID" value="XM_024881092.1"/>
</dbReference>
<keyword evidence="4 6" id="KW-1133">Transmembrane helix</keyword>
<gene>
    <name evidence="8" type="ORF">K444DRAFT_617284</name>
</gene>
<dbReference type="GO" id="GO:0016020">
    <property type="term" value="C:membrane"/>
    <property type="evidence" value="ECO:0007669"/>
    <property type="project" value="UniProtKB-SubCell"/>
</dbReference>
<evidence type="ECO:0000256" key="6">
    <source>
        <dbReference type="SAM" id="Phobius"/>
    </source>
</evidence>
<feature type="transmembrane region" description="Helical" evidence="6">
    <location>
        <begin position="221"/>
        <end position="243"/>
    </location>
</feature>
<feature type="transmembrane region" description="Helical" evidence="6">
    <location>
        <begin position="88"/>
        <end position="115"/>
    </location>
</feature>
<organism evidence="8 9">
    <name type="scientific">Hyaloscypha bicolor E</name>
    <dbReference type="NCBI Taxonomy" id="1095630"/>
    <lineage>
        <taxon>Eukaryota</taxon>
        <taxon>Fungi</taxon>
        <taxon>Dikarya</taxon>
        <taxon>Ascomycota</taxon>
        <taxon>Pezizomycotina</taxon>
        <taxon>Leotiomycetes</taxon>
        <taxon>Helotiales</taxon>
        <taxon>Hyaloscyphaceae</taxon>
        <taxon>Hyaloscypha</taxon>
        <taxon>Hyaloscypha bicolor</taxon>
    </lineage>
</organism>
<feature type="domain" description="Major facilitator superfamily (MFS) profile" evidence="7">
    <location>
        <begin position="90"/>
        <end position="528"/>
    </location>
</feature>
<dbReference type="GeneID" id="36589169"/>
<dbReference type="PROSITE" id="PS50850">
    <property type="entry name" value="MFS"/>
    <property type="match status" value="1"/>
</dbReference>
<dbReference type="CDD" id="cd17325">
    <property type="entry name" value="MFS_MdtG_SLC18_like"/>
    <property type="match status" value="1"/>
</dbReference>
<keyword evidence="5 6" id="KW-0472">Membrane</keyword>
<feature type="transmembrane region" description="Helical" evidence="6">
    <location>
        <begin position="161"/>
        <end position="179"/>
    </location>
</feature>
<feature type="transmembrane region" description="Helical" evidence="6">
    <location>
        <begin position="397"/>
        <end position="415"/>
    </location>
</feature>
<evidence type="ECO:0000256" key="2">
    <source>
        <dbReference type="ARBA" id="ARBA00022448"/>
    </source>
</evidence>
<proteinExistence type="predicted"/>
<dbReference type="AlphaFoldDB" id="A0A2J6SVN2"/>
<dbReference type="Gene3D" id="1.20.1250.20">
    <property type="entry name" value="MFS general substrate transporter like domains"/>
    <property type="match status" value="1"/>
</dbReference>
<dbReference type="PANTHER" id="PTHR23506:SF37">
    <property type="entry name" value="MAJOR FACILITATOR SUPERFAMILY (MFS) PROFILE DOMAIN-CONTAINING PROTEIN"/>
    <property type="match status" value="1"/>
</dbReference>